<dbReference type="Gene3D" id="3.40.190.10">
    <property type="entry name" value="Periplasmic binding protein-like II"/>
    <property type="match status" value="2"/>
</dbReference>
<dbReference type="PANTHER" id="PTHR43649">
    <property type="entry name" value="ARABINOSE-BINDING PROTEIN-RELATED"/>
    <property type="match status" value="1"/>
</dbReference>
<evidence type="ECO:0000256" key="3">
    <source>
        <dbReference type="ARBA" id="ARBA00023136"/>
    </source>
</evidence>
<evidence type="ECO:0000256" key="4">
    <source>
        <dbReference type="ARBA" id="ARBA00023139"/>
    </source>
</evidence>
<evidence type="ECO:0000256" key="2">
    <source>
        <dbReference type="ARBA" id="ARBA00022729"/>
    </source>
</evidence>
<dbReference type="Pfam" id="PF01547">
    <property type="entry name" value="SBP_bac_1"/>
    <property type="match status" value="1"/>
</dbReference>
<reference evidence="8" key="1">
    <citation type="submission" date="2018-08" db="EMBL/GenBank/DDBJ databases">
        <title>A genome reference for cultivated species of the human gut microbiota.</title>
        <authorList>
            <person name="Zou Y."/>
            <person name="Xue W."/>
            <person name="Luo G."/>
        </authorList>
    </citation>
    <scope>NUCLEOTIDE SEQUENCE [LARGE SCALE GENOMIC DNA]</scope>
    <source>
        <strain evidence="8">TF05-5AC</strain>
    </source>
</reference>
<keyword evidence="3" id="KW-0472">Membrane</keyword>
<dbReference type="SUPFAM" id="SSF53850">
    <property type="entry name" value="Periplasmic binding protein-like II"/>
    <property type="match status" value="1"/>
</dbReference>
<keyword evidence="5" id="KW-0449">Lipoprotein</keyword>
<keyword evidence="1" id="KW-1003">Cell membrane</keyword>
<sequence length="532" mass="59342">MKKNFPSKLGTAALAALLTFSSLFTGCGSSGQTQADASVSNKEETGSAATSGEETPVLTVWSYWTNGDLYNDQGDWEYWQAIEEACNVDLQFVDSSGGKDALSLLAGTDDLPDIIIELEPTIPGGVQKLLLDGSIIPLNDLMDNGYMPNFKAYLESDPEVDKLCRNNEGLYAWAPMIRKPDSPLVFNGNMIRQDWLDELGLQMPETVQEMEDVLVAFKDQKGCDSAFSFIYGNYNIMVNSFGIREGMYVDGDNKVHFGAIEDEYLDFLTLFNRWMNMGILDPDAFTQDTDAFFAKISSGRTGLVWGYTGGTLGKIQTIQEENKEMNYQPTPNPVLNKGDKFIVDQSSYRINNIGGAISATCSNPEAAARVLDYTYGEEGNMLANYGKEGVTYEMVDGKPVFTDFVLHNPDGLSIEKALSIYAGCNNKPFLVEKDYMLGGYAYDVQKKSLEVWATPDATVKDMPPATMTDAELQEYNSIMTDIQTYLDEFKLKFILGTEPLENFPEFVENIRNMNIERAIEIRQAEYDRYLAR</sequence>
<dbReference type="GeneID" id="97986934"/>
<dbReference type="PROSITE" id="PS51257">
    <property type="entry name" value="PROKAR_LIPOPROTEIN"/>
    <property type="match status" value="1"/>
</dbReference>
<dbReference type="InterPro" id="IPR006059">
    <property type="entry name" value="SBP"/>
</dbReference>
<dbReference type="PANTHER" id="PTHR43649:SF33">
    <property type="entry name" value="POLYGALACTURONAN_RHAMNOGALACTURONAN-BINDING PROTEIN YTCQ"/>
    <property type="match status" value="1"/>
</dbReference>
<dbReference type="Proteomes" id="UP000260812">
    <property type="component" value="Unassembled WGS sequence"/>
</dbReference>
<evidence type="ECO:0000256" key="1">
    <source>
        <dbReference type="ARBA" id="ARBA00022475"/>
    </source>
</evidence>
<comment type="caution">
    <text evidence="8">The sequence shown here is derived from an EMBL/GenBank/DDBJ whole genome shotgun (WGS) entry which is preliminary data.</text>
</comment>
<dbReference type="EMBL" id="QVLV01000004">
    <property type="protein sequence ID" value="RGE62631.1"/>
    <property type="molecule type" value="Genomic_DNA"/>
</dbReference>
<keyword evidence="4" id="KW-0564">Palmitate</keyword>
<evidence type="ECO:0000313" key="9">
    <source>
        <dbReference type="Proteomes" id="UP000260812"/>
    </source>
</evidence>
<dbReference type="AlphaFoldDB" id="A0A3E3I849"/>
<evidence type="ECO:0000256" key="5">
    <source>
        <dbReference type="ARBA" id="ARBA00023288"/>
    </source>
</evidence>
<evidence type="ECO:0000313" key="8">
    <source>
        <dbReference type="EMBL" id="RGE62631.1"/>
    </source>
</evidence>
<gene>
    <name evidence="8" type="ORF">DXC51_08585</name>
</gene>
<organism evidence="8 9">
    <name type="scientific">Eisenbergiella massiliensis</name>
    <dbReference type="NCBI Taxonomy" id="1720294"/>
    <lineage>
        <taxon>Bacteria</taxon>
        <taxon>Bacillati</taxon>
        <taxon>Bacillota</taxon>
        <taxon>Clostridia</taxon>
        <taxon>Lachnospirales</taxon>
        <taxon>Lachnospiraceae</taxon>
        <taxon>Eisenbergiella</taxon>
    </lineage>
</organism>
<proteinExistence type="predicted"/>
<dbReference type="RefSeq" id="WP_117544279.1">
    <property type="nucleotide sequence ID" value="NZ_JBKUNB010000005.1"/>
</dbReference>
<feature type="chain" id="PRO_5039369177" evidence="7">
    <location>
        <begin position="26"/>
        <end position="532"/>
    </location>
</feature>
<keyword evidence="2 7" id="KW-0732">Signal</keyword>
<dbReference type="InterPro" id="IPR050490">
    <property type="entry name" value="Bact_solute-bd_prot1"/>
</dbReference>
<keyword evidence="9" id="KW-1185">Reference proteome</keyword>
<evidence type="ECO:0000256" key="7">
    <source>
        <dbReference type="SAM" id="SignalP"/>
    </source>
</evidence>
<evidence type="ECO:0000256" key="6">
    <source>
        <dbReference type="SAM" id="MobiDB-lite"/>
    </source>
</evidence>
<feature type="region of interest" description="Disordered" evidence="6">
    <location>
        <begin position="31"/>
        <end position="53"/>
    </location>
</feature>
<feature type="signal peptide" evidence="7">
    <location>
        <begin position="1"/>
        <end position="25"/>
    </location>
</feature>
<accession>A0A3E3I849</accession>
<protein>
    <submittedName>
        <fullName evidence="8">Extracellular solute-binding protein</fullName>
    </submittedName>
</protein>
<name>A0A3E3I849_9FIRM</name>
<feature type="compositionally biased region" description="Polar residues" evidence="6">
    <location>
        <begin position="31"/>
        <end position="40"/>
    </location>
</feature>